<dbReference type="GO" id="GO:0045892">
    <property type="term" value="P:negative regulation of DNA-templated transcription"/>
    <property type="evidence" value="ECO:0007669"/>
    <property type="project" value="InterPro"/>
</dbReference>
<dbReference type="PIRSF" id="PIRSF019455">
    <property type="entry name" value="CopR_AtkY"/>
    <property type="match status" value="1"/>
</dbReference>
<reference evidence="5 6" key="1">
    <citation type="submission" date="2019-03" db="EMBL/GenBank/DDBJ databases">
        <title>Genomic Encyclopedia of Archaeal and Bacterial Type Strains, Phase II (KMG-II): from individual species to whole genera.</title>
        <authorList>
            <person name="Goeker M."/>
        </authorList>
    </citation>
    <scope>NUCLEOTIDE SEQUENCE [LARGE SCALE GENOMIC DNA]</scope>
    <source>
        <strain evidence="5 6">RL-C</strain>
    </source>
</reference>
<comment type="caution">
    <text evidence="5">The sequence shown here is derived from an EMBL/GenBank/DDBJ whole genome shotgun (WGS) entry which is preliminary data.</text>
</comment>
<dbReference type="SUPFAM" id="SSF46785">
    <property type="entry name" value="Winged helix' DNA-binding domain"/>
    <property type="match status" value="1"/>
</dbReference>
<proteinExistence type="inferred from homology"/>
<keyword evidence="4" id="KW-0804">Transcription</keyword>
<protein>
    <submittedName>
        <fullName evidence="5">Putative transcriptional regulator</fullName>
    </submittedName>
</protein>
<dbReference type="EMBL" id="SLWB01000004">
    <property type="protein sequence ID" value="TCN70102.1"/>
    <property type="molecule type" value="Genomic_DNA"/>
</dbReference>
<name>A0A4R2ERQ3_9BACT</name>
<dbReference type="InterPro" id="IPR036388">
    <property type="entry name" value="WH-like_DNA-bd_sf"/>
</dbReference>
<evidence type="ECO:0000256" key="2">
    <source>
        <dbReference type="ARBA" id="ARBA00023015"/>
    </source>
</evidence>
<dbReference type="Proteomes" id="UP000294830">
    <property type="component" value="Unassembled WGS sequence"/>
</dbReference>
<keyword evidence="3" id="KW-0238">DNA-binding</keyword>
<evidence type="ECO:0000256" key="3">
    <source>
        <dbReference type="ARBA" id="ARBA00023125"/>
    </source>
</evidence>
<dbReference type="Pfam" id="PF03965">
    <property type="entry name" value="Penicillinase_R"/>
    <property type="match status" value="1"/>
</dbReference>
<dbReference type="OrthoDB" id="1098508at2"/>
<dbReference type="InterPro" id="IPR036390">
    <property type="entry name" value="WH_DNA-bd_sf"/>
</dbReference>
<evidence type="ECO:0000313" key="6">
    <source>
        <dbReference type="Proteomes" id="UP000294830"/>
    </source>
</evidence>
<keyword evidence="6" id="KW-1185">Reference proteome</keyword>
<keyword evidence="2" id="KW-0805">Transcription regulation</keyword>
<dbReference type="Gene3D" id="1.10.4040.10">
    <property type="entry name" value="Penicillinase repressor domain"/>
    <property type="match status" value="1"/>
</dbReference>
<evidence type="ECO:0000256" key="1">
    <source>
        <dbReference type="ARBA" id="ARBA00011046"/>
    </source>
</evidence>
<dbReference type="GO" id="GO:0003677">
    <property type="term" value="F:DNA binding"/>
    <property type="evidence" value="ECO:0007669"/>
    <property type="project" value="UniProtKB-KW"/>
</dbReference>
<comment type="similarity">
    <text evidence="1">Belongs to the BlaI transcriptional regulatory family.</text>
</comment>
<dbReference type="Gene3D" id="1.10.10.10">
    <property type="entry name" value="Winged helix-like DNA-binding domain superfamily/Winged helix DNA-binding domain"/>
    <property type="match status" value="1"/>
</dbReference>
<dbReference type="InterPro" id="IPR005650">
    <property type="entry name" value="BlaI_family"/>
</dbReference>
<evidence type="ECO:0000313" key="5">
    <source>
        <dbReference type="EMBL" id="TCN70102.1"/>
    </source>
</evidence>
<sequence>MEKLTRQEEKVMQAVWKTGEGAIKDILENYPDKKKPHYNTLATVIKILEPKGYVGHKTFGNVNVYFPLVKQEEYTAQFLSGFVNNYFGNSYKNVVSFFARNEKLSEEDLKDILEMIQKNKEKP</sequence>
<accession>A0A4R2ERQ3</accession>
<organism evidence="5 6">
    <name type="scientific">Acetobacteroides hydrogenigenes</name>
    <dbReference type="NCBI Taxonomy" id="979970"/>
    <lineage>
        <taxon>Bacteria</taxon>
        <taxon>Pseudomonadati</taxon>
        <taxon>Bacteroidota</taxon>
        <taxon>Bacteroidia</taxon>
        <taxon>Bacteroidales</taxon>
        <taxon>Rikenellaceae</taxon>
        <taxon>Acetobacteroides</taxon>
    </lineage>
</organism>
<dbReference type="RefSeq" id="WP_131838663.1">
    <property type="nucleotide sequence ID" value="NZ_SLWB01000004.1"/>
</dbReference>
<dbReference type="AlphaFoldDB" id="A0A4R2ERQ3"/>
<evidence type="ECO:0000256" key="4">
    <source>
        <dbReference type="ARBA" id="ARBA00023163"/>
    </source>
</evidence>
<gene>
    <name evidence="5" type="ORF">CLV25_10453</name>
</gene>